<gene>
    <name evidence="2" type="ORF">VMCG_08841</name>
</gene>
<dbReference type="AlphaFoldDB" id="A0A423VUP5"/>
<sequence>MKTDRADAPQAIAPSDKERQAGVYSPRNLQRVLGGLHRDGLVVLKDVIDVKHIDALNEAMCADAERWIADPEQEFNHNIKSNFLQRPPVNKPEHLHEDIYFNPFLLQVASAYLGQVPIWNWLTSNTALANTPGLRQNEHKDSTFDHPQCPYYFIANVPLCDFSAENGATEFWLGSHAGTTAEDQQAAAGGQHPFVKYTSEGGRIPWITEEAKEARRVVRPPVQPVVGRGDIMIRDLRLWHAGMPNHSDKHRVMLGLGYQSPYHPSYKQRMHLPVAQQEFFMSRARGRVEVRASFYDDEEFEKTKADSFFDIRPQYGDDK</sequence>
<dbReference type="Pfam" id="PF05721">
    <property type="entry name" value="PhyH"/>
    <property type="match status" value="1"/>
</dbReference>
<evidence type="ECO:0008006" key="4">
    <source>
        <dbReference type="Google" id="ProtNLM"/>
    </source>
</evidence>
<dbReference type="InterPro" id="IPR008775">
    <property type="entry name" value="Phytyl_CoA_dOase-like"/>
</dbReference>
<proteinExistence type="predicted"/>
<dbReference type="PANTHER" id="PTHR37563">
    <property type="entry name" value="PHYTANOYL-COA DIOXYGENASE FAMILY PROTEIN (AFU_ORTHOLOGUE AFUA_2G03330)"/>
    <property type="match status" value="1"/>
</dbReference>
<accession>A0A423VUP5</accession>
<reference evidence="2 3" key="1">
    <citation type="submission" date="2015-09" db="EMBL/GenBank/DDBJ databases">
        <title>Host preference determinants of Valsa canker pathogens revealed by comparative genomics.</title>
        <authorList>
            <person name="Yin Z."/>
            <person name="Huang L."/>
        </authorList>
    </citation>
    <scope>NUCLEOTIDE SEQUENCE [LARGE SCALE GENOMIC DNA]</scope>
    <source>
        <strain evidence="2 3">03-1</strain>
    </source>
</reference>
<keyword evidence="3" id="KW-1185">Reference proteome</keyword>
<name>A0A423VUP5_9PEZI</name>
<dbReference type="PANTHER" id="PTHR37563:SF2">
    <property type="entry name" value="PHYTANOYL-COA DIOXYGENASE FAMILY PROTEIN (AFU_ORTHOLOGUE AFUA_2G03330)"/>
    <property type="match status" value="1"/>
</dbReference>
<dbReference type="SUPFAM" id="SSF51197">
    <property type="entry name" value="Clavaminate synthase-like"/>
    <property type="match status" value="1"/>
</dbReference>
<evidence type="ECO:0000313" key="3">
    <source>
        <dbReference type="Proteomes" id="UP000283895"/>
    </source>
</evidence>
<dbReference type="InterPro" id="IPR051961">
    <property type="entry name" value="Fungal_Metabolite_Diox"/>
</dbReference>
<dbReference type="Gene3D" id="2.60.120.620">
    <property type="entry name" value="q2cbj1_9rhob like domain"/>
    <property type="match status" value="1"/>
</dbReference>
<dbReference type="OrthoDB" id="407832at2759"/>
<evidence type="ECO:0000313" key="2">
    <source>
        <dbReference type="EMBL" id="ROV94793.1"/>
    </source>
</evidence>
<dbReference type="Proteomes" id="UP000283895">
    <property type="component" value="Unassembled WGS sequence"/>
</dbReference>
<comment type="caution">
    <text evidence="2">The sequence shown here is derived from an EMBL/GenBank/DDBJ whole genome shotgun (WGS) entry which is preliminary data.</text>
</comment>
<organism evidence="2 3">
    <name type="scientific">Cytospora schulzeri</name>
    <dbReference type="NCBI Taxonomy" id="448051"/>
    <lineage>
        <taxon>Eukaryota</taxon>
        <taxon>Fungi</taxon>
        <taxon>Dikarya</taxon>
        <taxon>Ascomycota</taxon>
        <taxon>Pezizomycotina</taxon>
        <taxon>Sordariomycetes</taxon>
        <taxon>Sordariomycetidae</taxon>
        <taxon>Diaporthales</taxon>
        <taxon>Cytosporaceae</taxon>
        <taxon>Cytospora</taxon>
    </lineage>
</organism>
<protein>
    <recommendedName>
        <fullName evidence="4">Phytanoyl-CoA dioxygenase</fullName>
    </recommendedName>
</protein>
<feature type="region of interest" description="Disordered" evidence="1">
    <location>
        <begin position="1"/>
        <end position="23"/>
    </location>
</feature>
<dbReference type="EMBL" id="LKEA01000039">
    <property type="protein sequence ID" value="ROV94793.1"/>
    <property type="molecule type" value="Genomic_DNA"/>
</dbReference>
<evidence type="ECO:0000256" key="1">
    <source>
        <dbReference type="SAM" id="MobiDB-lite"/>
    </source>
</evidence>